<dbReference type="InterPro" id="IPR010982">
    <property type="entry name" value="Lambda_DNA-bd_dom_sf"/>
</dbReference>
<dbReference type="SUPFAM" id="SSF47413">
    <property type="entry name" value="lambda repressor-like DNA-binding domains"/>
    <property type="match status" value="1"/>
</dbReference>
<accession>A0A2N8L2B0</accession>
<name>A0A2N8L2B0_9BURK</name>
<dbReference type="Pfam" id="PF00356">
    <property type="entry name" value="LacI"/>
    <property type="match status" value="1"/>
</dbReference>
<evidence type="ECO:0000313" key="6">
    <source>
        <dbReference type="Proteomes" id="UP000235916"/>
    </source>
</evidence>
<dbReference type="GO" id="GO:0000976">
    <property type="term" value="F:transcription cis-regulatory region binding"/>
    <property type="evidence" value="ECO:0007669"/>
    <property type="project" value="TreeGrafter"/>
</dbReference>
<dbReference type="SUPFAM" id="SSF53822">
    <property type="entry name" value="Periplasmic binding protein-like I"/>
    <property type="match status" value="1"/>
</dbReference>
<feature type="domain" description="HTH lacI-type" evidence="4">
    <location>
        <begin position="1"/>
        <end position="53"/>
    </location>
</feature>
<dbReference type="GO" id="GO:0003700">
    <property type="term" value="F:DNA-binding transcription factor activity"/>
    <property type="evidence" value="ECO:0007669"/>
    <property type="project" value="TreeGrafter"/>
</dbReference>
<dbReference type="InterPro" id="IPR000843">
    <property type="entry name" value="HTH_LacI"/>
</dbReference>
<evidence type="ECO:0000313" key="5">
    <source>
        <dbReference type="EMBL" id="PND39832.1"/>
    </source>
</evidence>
<dbReference type="EMBL" id="POSP01000003">
    <property type="protein sequence ID" value="PND39832.1"/>
    <property type="molecule type" value="Genomic_DNA"/>
</dbReference>
<evidence type="ECO:0000256" key="1">
    <source>
        <dbReference type="ARBA" id="ARBA00023015"/>
    </source>
</evidence>
<dbReference type="PROSITE" id="PS00356">
    <property type="entry name" value="HTH_LACI_1"/>
    <property type="match status" value="1"/>
</dbReference>
<keyword evidence="6" id="KW-1185">Reference proteome</keyword>
<dbReference type="SMART" id="SM00354">
    <property type="entry name" value="HTH_LACI"/>
    <property type="match status" value="1"/>
</dbReference>
<dbReference type="InterPro" id="IPR046335">
    <property type="entry name" value="LacI/GalR-like_sensor"/>
</dbReference>
<dbReference type="Gene3D" id="1.10.260.40">
    <property type="entry name" value="lambda repressor-like DNA-binding domains"/>
    <property type="match status" value="1"/>
</dbReference>
<keyword evidence="2" id="KW-0238">DNA-binding</keyword>
<dbReference type="Gene3D" id="3.40.50.2300">
    <property type="match status" value="2"/>
</dbReference>
<dbReference type="Proteomes" id="UP000235916">
    <property type="component" value="Unassembled WGS sequence"/>
</dbReference>
<gene>
    <name evidence="5" type="ORF">C1O66_18230</name>
</gene>
<organism evidence="5 6">
    <name type="scientific">Kinneretia aquatilis</name>
    <dbReference type="NCBI Taxonomy" id="2070761"/>
    <lineage>
        <taxon>Bacteria</taxon>
        <taxon>Pseudomonadati</taxon>
        <taxon>Pseudomonadota</taxon>
        <taxon>Betaproteobacteria</taxon>
        <taxon>Burkholderiales</taxon>
        <taxon>Sphaerotilaceae</taxon>
        <taxon>Roseateles</taxon>
    </lineage>
</organism>
<protein>
    <submittedName>
        <fullName evidence="5">LacI family transcriptional regulator</fullName>
    </submittedName>
</protein>
<keyword evidence="1" id="KW-0805">Transcription regulation</keyword>
<dbReference type="PANTHER" id="PTHR30146:SF120">
    <property type="entry name" value="ALANINE RACEMASE"/>
    <property type="match status" value="1"/>
</dbReference>
<reference evidence="5 6" key="1">
    <citation type="submission" date="2018-01" db="EMBL/GenBank/DDBJ databases">
        <title>Draft genome sequence of Paucibacter aquatile CR182 isolated from freshwater of the Nakdong River.</title>
        <authorList>
            <person name="Choi A."/>
            <person name="Chung E.J."/>
        </authorList>
    </citation>
    <scope>NUCLEOTIDE SEQUENCE [LARGE SCALE GENOMIC DNA]</scope>
    <source>
        <strain evidence="5 6">CR182</strain>
    </source>
</reference>
<comment type="caution">
    <text evidence="5">The sequence shown here is derived from an EMBL/GenBank/DDBJ whole genome shotgun (WGS) entry which is preliminary data.</text>
</comment>
<dbReference type="Pfam" id="PF13377">
    <property type="entry name" value="Peripla_BP_3"/>
    <property type="match status" value="1"/>
</dbReference>
<evidence type="ECO:0000256" key="2">
    <source>
        <dbReference type="ARBA" id="ARBA00023125"/>
    </source>
</evidence>
<dbReference type="OrthoDB" id="9805642at2"/>
<dbReference type="AlphaFoldDB" id="A0A2N8L2B0"/>
<dbReference type="CDD" id="cd01392">
    <property type="entry name" value="HTH_LacI"/>
    <property type="match status" value="1"/>
</dbReference>
<evidence type="ECO:0000259" key="4">
    <source>
        <dbReference type="PROSITE" id="PS50932"/>
    </source>
</evidence>
<dbReference type="PROSITE" id="PS50932">
    <property type="entry name" value="HTH_LACI_2"/>
    <property type="match status" value="1"/>
</dbReference>
<dbReference type="InterPro" id="IPR028082">
    <property type="entry name" value="Peripla_BP_I"/>
</dbReference>
<dbReference type="PANTHER" id="PTHR30146">
    <property type="entry name" value="LACI-RELATED TRANSCRIPTIONAL REPRESSOR"/>
    <property type="match status" value="1"/>
</dbReference>
<proteinExistence type="predicted"/>
<keyword evidence="3" id="KW-0804">Transcription</keyword>
<dbReference type="CDD" id="cd06295">
    <property type="entry name" value="PBP1_CelR"/>
    <property type="match status" value="1"/>
</dbReference>
<sequence>MADIARLAGVSVSTVSRALSGSKLVNAETRQRVAELARSLNYSINLGAQNLRLQKNRTVAVVVPFEAASRQHISDPFFLALVGSIADALTDQGYDMLLSRVDAEHLDLAAQFYDSGKAIGVIMVGQWRHHDQLNALAARQLPLVVWGGAMPQQLYCTVGGDNTDGGLQATRHLLQLGRRRIAFLGDAALPEVWLRREGYQQALREAGLQADPALELALPFEPGGARTALERWLPQAPAFDAVVACSDLLALQAIHTLRAAGRRVPEDVAVVGYDDMPLAAYCDPPLSTVHQPVAEAGAELVATLMAQLRGERSPSRTLGVSLIVRRSAA</sequence>
<evidence type="ECO:0000256" key="3">
    <source>
        <dbReference type="ARBA" id="ARBA00023163"/>
    </source>
</evidence>